<feature type="domain" description="Flavodoxin-like" evidence="2">
    <location>
        <begin position="3"/>
        <end position="149"/>
    </location>
</feature>
<dbReference type="GO" id="GO:0010181">
    <property type="term" value="F:FMN binding"/>
    <property type="evidence" value="ECO:0007669"/>
    <property type="project" value="InterPro"/>
</dbReference>
<organism evidence="3">
    <name type="scientific">Baileyella intestinalis</name>
    <dbReference type="NCBI Taxonomy" id="2606709"/>
    <lineage>
        <taxon>Bacteria</taxon>
        <taxon>Bacillati</taxon>
        <taxon>Bacillota</taxon>
        <taxon>Clostridia</taxon>
        <taxon>Peptostreptococcales</taxon>
        <taxon>Anaerovoracaceae</taxon>
        <taxon>Baileyella</taxon>
    </lineage>
</organism>
<accession>A0A6A8MAC7</accession>
<proteinExistence type="predicted"/>
<dbReference type="GO" id="GO:0016651">
    <property type="term" value="F:oxidoreductase activity, acting on NAD(P)H"/>
    <property type="evidence" value="ECO:0007669"/>
    <property type="project" value="UniProtKB-ARBA"/>
</dbReference>
<dbReference type="EMBL" id="VUNB01000005">
    <property type="protein sequence ID" value="MST69388.1"/>
    <property type="molecule type" value="Genomic_DNA"/>
</dbReference>
<name>A0A6A8MAC7_9FIRM</name>
<sequence>MNKMIAYYSASGVTAEKARELASEIGADVHEIAPAEKYTSADLDWTNRKSRSTMEMKDPSSRPELAEKTTDLSQYDTVYIGFPIWWGVAPRVINTFIENNDLAGKKIGIFATSGGSGIGAAIKDLQRKYPGLDIRGGKLLNGSVNGDIL</sequence>
<comment type="caution">
    <text evidence="3">The sequence shown here is derived from an EMBL/GenBank/DDBJ whole genome shotgun (WGS) entry which is preliminary data.</text>
</comment>
<dbReference type="RefSeq" id="WP_154572851.1">
    <property type="nucleotide sequence ID" value="NZ_VUNB01000005.1"/>
</dbReference>
<dbReference type="AlphaFoldDB" id="A0A6A8MAC7"/>
<dbReference type="NCBIfam" id="NF005501">
    <property type="entry name" value="PRK07116.1"/>
    <property type="match status" value="1"/>
</dbReference>
<gene>
    <name evidence="3" type="ORF">FYJ66_07270</name>
</gene>
<dbReference type="InterPro" id="IPR029039">
    <property type="entry name" value="Flavoprotein-like_sf"/>
</dbReference>
<evidence type="ECO:0000256" key="1">
    <source>
        <dbReference type="SAM" id="MobiDB-lite"/>
    </source>
</evidence>
<protein>
    <submittedName>
        <fullName evidence="3">Flavodoxin</fullName>
    </submittedName>
</protein>
<dbReference type="PANTHER" id="PTHR39201:SF1">
    <property type="entry name" value="FLAVODOXIN-LIKE DOMAIN-CONTAINING PROTEIN"/>
    <property type="match status" value="1"/>
</dbReference>
<dbReference type="InterPro" id="IPR008254">
    <property type="entry name" value="Flavodoxin/NO_synth"/>
</dbReference>
<dbReference type="Gene3D" id="3.40.50.360">
    <property type="match status" value="1"/>
</dbReference>
<evidence type="ECO:0000259" key="2">
    <source>
        <dbReference type="PROSITE" id="PS50902"/>
    </source>
</evidence>
<dbReference type="PANTHER" id="PTHR39201">
    <property type="entry name" value="EXPORTED PROTEIN-RELATED"/>
    <property type="match status" value="1"/>
</dbReference>
<feature type="region of interest" description="Disordered" evidence="1">
    <location>
        <begin position="49"/>
        <end position="68"/>
    </location>
</feature>
<dbReference type="Pfam" id="PF12682">
    <property type="entry name" value="Flavodoxin_4"/>
    <property type="match status" value="1"/>
</dbReference>
<feature type="compositionally biased region" description="Basic and acidic residues" evidence="1">
    <location>
        <begin position="52"/>
        <end position="68"/>
    </location>
</feature>
<evidence type="ECO:0000313" key="3">
    <source>
        <dbReference type="EMBL" id="MST69388.1"/>
    </source>
</evidence>
<reference evidence="3" key="1">
    <citation type="submission" date="2019-09" db="EMBL/GenBank/DDBJ databases">
        <title>In-depth cultivation of the pig gut microbiome towards novel bacterial diversity and tailored functional studies.</title>
        <authorList>
            <person name="Wylensek D."/>
            <person name="Hitch T.C.A."/>
            <person name="Clavel T."/>
        </authorList>
    </citation>
    <scope>NUCLEOTIDE SEQUENCE</scope>
    <source>
        <strain evidence="3">RF-744-FAT-WT-3</strain>
    </source>
</reference>
<dbReference type="SUPFAM" id="SSF52218">
    <property type="entry name" value="Flavoproteins"/>
    <property type="match status" value="1"/>
</dbReference>
<dbReference type="PROSITE" id="PS50902">
    <property type="entry name" value="FLAVODOXIN_LIKE"/>
    <property type="match status" value="1"/>
</dbReference>